<evidence type="ECO:0000256" key="4">
    <source>
        <dbReference type="ARBA" id="ARBA00022840"/>
    </source>
</evidence>
<dbReference type="GO" id="GO:0008776">
    <property type="term" value="F:acetate kinase activity"/>
    <property type="evidence" value="ECO:0007669"/>
    <property type="project" value="UniProtKB-EC"/>
</dbReference>
<dbReference type="Gene3D" id="3.30.420.40">
    <property type="match status" value="1"/>
</dbReference>
<evidence type="ECO:0000256" key="3">
    <source>
        <dbReference type="ARBA" id="ARBA00022777"/>
    </source>
</evidence>
<dbReference type="InterPro" id="IPR043129">
    <property type="entry name" value="ATPase_NBD"/>
</dbReference>
<keyword evidence="3 5" id="KW-0418">Kinase</keyword>
<keyword evidence="4" id="KW-0067">ATP-binding</keyword>
<dbReference type="AlphaFoldDB" id="A0A1V5ZQV5"/>
<evidence type="ECO:0000256" key="5">
    <source>
        <dbReference type="RuleBase" id="RU003835"/>
    </source>
</evidence>
<dbReference type="PANTHER" id="PTHR21060:SF15">
    <property type="entry name" value="ACETATE KINASE-RELATED"/>
    <property type="match status" value="1"/>
</dbReference>
<reference evidence="6" key="1">
    <citation type="submission" date="2017-02" db="EMBL/GenBank/DDBJ databases">
        <title>Delving into the versatile metabolic prowess of the omnipresent phylum Bacteroidetes.</title>
        <authorList>
            <person name="Nobu M.K."/>
            <person name="Mei R."/>
            <person name="Narihiro T."/>
            <person name="Kuroda K."/>
            <person name="Liu W.-T."/>
        </authorList>
    </citation>
    <scope>NUCLEOTIDE SEQUENCE</scope>
    <source>
        <strain evidence="6">ADurb.Bin160</strain>
    </source>
</reference>
<dbReference type="Proteomes" id="UP000485621">
    <property type="component" value="Unassembled WGS sequence"/>
</dbReference>
<organism evidence="6">
    <name type="scientific">candidate division CPR1 bacterium ADurb.Bin160</name>
    <dbReference type="NCBI Taxonomy" id="1852826"/>
    <lineage>
        <taxon>Bacteria</taxon>
        <taxon>candidate division CPR1</taxon>
    </lineage>
</organism>
<keyword evidence="2" id="KW-0547">Nucleotide-binding</keyword>
<evidence type="ECO:0000313" key="6">
    <source>
        <dbReference type="EMBL" id="OQB42362.1"/>
    </source>
</evidence>
<comment type="caution">
    <text evidence="6">The sequence shown here is derived from an EMBL/GenBank/DDBJ whole genome shotgun (WGS) entry which is preliminary data.</text>
</comment>
<dbReference type="PRINTS" id="PR00471">
    <property type="entry name" value="ACETATEKNASE"/>
</dbReference>
<dbReference type="SUPFAM" id="SSF53067">
    <property type="entry name" value="Actin-like ATPase domain"/>
    <property type="match status" value="1"/>
</dbReference>
<evidence type="ECO:0000256" key="2">
    <source>
        <dbReference type="ARBA" id="ARBA00022741"/>
    </source>
</evidence>
<dbReference type="EMBL" id="MWDB01000003">
    <property type="protein sequence ID" value="OQB42362.1"/>
    <property type="molecule type" value="Genomic_DNA"/>
</dbReference>
<dbReference type="InterPro" id="IPR000890">
    <property type="entry name" value="Aliphatic_acid_kin_short-chain"/>
</dbReference>
<dbReference type="GO" id="GO:0005524">
    <property type="term" value="F:ATP binding"/>
    <property type="evidence" value="ECO:0007669"/>
    <property type="project" value="UniProtKB-KW"/>
</dbReference>
<sequence length="79" mass="9151">MERLLPNVPNVAVFDTAFHQTMEATNYLYALPRELYEKHGIRRYGFHGTSHNYVSHRACEILGRDYNTKKIITCHIGNG</sequence>
<accession>A0A1V5ZQV5</accession>
<dbReference type="GO" id="GO:0006083">
    <property type="term" value="P:acetate metabolic process"/>
    <property type="evidence" value="ECO:0007669"/>
    <property type="project" value="TreeGrafter"/>
</dbReference>
<protein>
    <submittedName>
        <fullName evidence="6">Acetate kinase</fullName>
        <ecNumber evidence="6">2.7.2.1</ecNumber>
    </submittedName>
</protein>
<name>A0A1V5ZQV5_9BACT</name>
<dbReference type="Pfam" id="PF00871">
    <property type="entry name" value="Acetate_kinase"/>
    <property type="match status" value="1"/>
</dbReference>
<dbReference type="EC" id="2.7.2.1" evidence="6"/>
<evidence type="ECO:0000256" key="1">
    <source>
        <dbReference type="ARBA" id="ARBA00022679"/>
    </source>
</evidence>
<dbReference type="PANTHER" id="PTHR21060">
    <property type="entry name" value="ACETATE KINASE"/>
    <property type="match status" value="1"/>
</dbReference>
<proteinExistence type="inferred from homology"/>
<keyword evidence="1 5" id="KW-0808">Transferase</keyword>
<gene>
    <name evidence="6" type="primary">ackA_1</name>
    <name evidence="6" type="ORF">BWY04_00241</name>
</gene>
<comment type="similarity">
    <text evidence="5">Belongs to the acetokinase family.</text>
</comment>